<name>A0A6J7LZ38_9ZZZZ</name>
<keyword evidence="1" id="KW-0812">Transmembrane</keyword>
<accession>A0A6J7LZ38</accession>
<protein>
    <submittedName>
        <fullName evidence="2">Unannotated protein</fullName>
    </submittedName>
</protein>
<gene>
    <name evidence="2" type="ORF">UFOPK3772_03500</name>
</gene>
<keyword evidence="1" id="KW-1133">Transmembrane helix</keyword>
<sequence length="394" mass="43474">MSRVLGRIIVWVIRPEDNPTERGAEPGYTRLPPLQPSAMRGILPTIQYTKSYAGWCPTIMDALIAVRHSEPEISGQSFVTGSLGWLQIGREHVQFAQHALAIHLLVSDPCTLVLGKDVVKQRASDVESLRKQFNRGRSSSNPSEDGASVALAFFVPDSGSASVSQFDSPSALRLWMNRLSPASVPKTAEAIVEVSSDLIAIFSPRVILLAPSRTATLTDQMLVRLRVYMVDAVAVALAQLVSISGFRSEIGVLHESDPGWSRLIPRAFRLRESRIRRQFYAFRSKWWWARPSNHSLVALTWSKFDEMHGLTDMVRQVDKELSDYSASAREDLERFIALGGLALGSLAIYASVMYAELSPGRPWLTIGVPALAALSALIVAALRPVVRSRRSSLD</sequence>
<feature type="transmembrane region" description="Helical" evidence="1">
    <location>
        <begin position="335"/>
        <end position="357"/>
    </location>
</feature>
<evidence type="ECO:0000256" key="1">
    <source>
        <dbReference type="SAM" id="Phobius"/>
    </source>
</evidence>
<evidence type="ECO:0000313" key="2">
    <source>
        <dbReference type="EMBL" id="CAB4972542.1"/>
    </source>
</evidence>
<feature type="transmembrane region" description="Helical" evidence="1">
    <location>
        <begin position="363"/>
        <end position="382"/>
    </location>
</feature>
<proteinExistence type="predicted"/>
<organism evidence="2">
    <name type="scientific">freshwater metagenome</name>
    <dbReference type="NCBI Taxonomy" id="449393"/>
    <lineage>
        <taxon>unclassified sequences</taxon>
        <taxon>metagenomes</taxon>
        <taxon>ecological metagenomes</taxon>
    </lineage>
</organism>
<dbReference type="EMBL" id="CAFBNE010000217">
    <property type="protein sequence ID" value="CAB4972542.1"/>
    <property type="molecule type" value="Genomic_DNA"/>
</dbReference>
<keyword evidence="1" id="KW-0472">Membrane</keyword>
<dbReference type="AlphaFoldDB" id="A0A6J7LZ38"/>
<reference evidence="2" key="1">
    <citation type="submission" date="2020-05" db="EMBL/GenBank/DDBJ databases">
        <authorList>
            <person name="Chiriac C."/>
            <person name="Salcher M."/>
            <person name="Ghai R."/>
            <person name="Kavagutti S V."/>
        </authorList>
    </citation>
    <scope>NUCLEOTIDE SEQUENCE</scope>
</reference>